<organism evidence="1">
    <name type="scientific">Anguilla anguilla</name>
    <name type="common">European freshwater eel</name>
    <name type="synonym">Muraena anguilla</name>
    <dbReference type="NCBI Taxonomy" id="7936"/>
    <lineage>
        <taxon>Eukaryota</taxon>
        <taxon>Metazoa</taxon>
        <taxon>Chordata</taxon>
        <taxon>Craniata</taxon>
        <taxon>Vertebrata</taxon>
        <taxon>Euteleostomi</taxon>
        <taxon>Actinopterygii</taxon>
        <taxon>Neopterygii</taxon>
        <taxon>Teleostei</taxon>
        <taxon>Anguilliformes</taxon>
        <taxon>Anguillidae</taxon>
        <taxon>Anguilla</taxon>
    </lineage>
</organism>
<protein>
    <submittedName>
        <fullName evidence="1">Uncharacterized protein</fullName>
    </submittedName>
</protein>
<evidence type="ECO:0000313" key="1">
    <source>
        <dbReference type="EMBL" id="JAH56551.1"/>
    </source>
</evidence>
<dbReference type="EMBL" id="GBXM01052026">
    <property type="protein sequence ID" value="JAH56551.1"/>
    <property type="molecule type" value="Transcribed_RNA"/>
</dbReference>
<accession>A0A0E9TSL5</accession>
<reference evidence="1" key="2">
    <citation type="journal article" date="2015" name="Fish Shellfish Immunol.">
        <title>Early steps in the European eel (Anguilla anguilla)-Vibrio vulnificus interaction in the gills: Role of the RtxA13 toxin.</title>
        <authorList>
            <person name="Callol A."/>
            <person name="Pajuelo D."/>
            <person name="Ebbesson L."/>
            <person name="Teles M."/>
            <person name="MacKenzie S."/>
            <person name="Amaro C."/>
        </authorList>
    </citation>
    <scope>NUCLEOTIDE SEQUENCE</scope>
</reference>
<dbReference type="EMBL" id="GBXM01039139">
    <property type="protein sequence ID" value="JAH69438.1"/>
    <property type="molecule type" value="Transcribed_RNA"/>
</dbReference>
<proteinExistence type="predicted"/>
<reference evidence="1" key="1">
    <citation type="submission" date="2014-11" db="EMBL/GenBank/DDBJ databases">
        <authorList>
            <person name="Amaro Gonzalez C."/>
        </authorList>
    </citation>
    <scope>NUCLEOTIDE SEQUENCE</scope>
</reference>
<name>A0A0E9TSL5_ANGAN</name>
<sequence>MCRVSASAGVISQR</sequence>